<accession>A0A368KZT3</accession>
<organism evidence="11 12">
    <name type="scientific">Parvibium lacunae</name>
    <dbReference type="NCBI Taxonomy" id="1888893"/>
    <lineage>
        <taxon>Bacteria</taxon>
        <taxon>Pseudomonadati</taxon>
        <taxon>Pseudomonadota</taxon>
        <taxon>Betaproteobacteria</taxon>
        <taxon>Burkholderiales</taxon>
        <taxon>Alcaligenaceae</taxon>
        <taxon>Parvibium</taxon>
    </lineage>
</organism>
<gene>
    <name evidence="11" type="primary">gspI</name>
    <name evidence="11" type="ORF">DU000_10770</name>
</gene>
<dbReference type="PANTHER" id="PTHR38779">
    <property type="entry name" value="TYPE II SECRETION SYSTEM PROTEIN I-RELATED"/>
    <property type="match status" value="1"/>
</dbReference>
<dbReference type="InterPro" id="IPR045584">
    <property type="entry name" value="Pilin-like"/>
</dbReference>
<dbReference type="OrthoDB" id="5296572at2"/>
<feature type="domain" description="Type II secretion system protein GspI C-terminal" evidence="10">
    <location>
        <begin position="43"/>
        <end position="123"/>
    </location>
</feature>
<dbReference type="InterPro" id="IPR010052">
    <property type="entry name" value="T2SS_protein-GspI"/>
</dbReference>
<dbReference type="PROSITE" id="PS00409">
    <property type="entry name" value="PROKAR_NTER_METHYL"/>
    <property type="match status" value="1"/>
</dbReference>
<keyword evidence="4 9" id="KW-0488">Methylation</keyword>
<dbReference type="Gene3D" id="3.30.1300.30">
    <property type="entry name" value="GSPII I/J protein-like"/>
    <property type="match status" value="1"/>
</dbReference>
<dbReference type="SUPFAM" id="SSF54523">
    <property type="entry name" value="Pili subunits"/>
    <property type="match status" value="1"/>
</dbReference>
<keyword evidence="6" id="KW-0812">Transmembrane</keyword>
<evidence type="ECO:0000256" key="5">
    <source>
        <dbReference type="ARBA" id="ARBA00022519"/>
    </source>
</evidence>
<keyword evidence="12" id="KW-1185">Reference proteome</keyword>
<keyword evidence="5 9" id="KW-0997">Cell inner membrane</keyword>
<proteinExistence type="inferred from homology"/>
<comment type="subcellular location">
    <subcellularLocation>
        <location evidence="1 9">Cell inner membrane</location>
        <topology evidence="1 9">Single-pass membrane protein</topology>
    </subcellularLocation>
</comment>
<dbReference type="NCBIfam" id="TIGR01707">
    <property type="entry name" value="gspI"/>
    <property type="match status" value="1"/>
</dbReference>
<keyword evidence="8" id="KW-0472">Membrane</keyword>
<evidence type="ECO:0000256" key="9">
    <source>
        <dbReference type="RuleBase" id="RU368030"/>
    </source>
</evidence>
<evidence type="ECO:0000256" key="4">
    <source>
        <dbReference type="ARBA" id="ARBA00022481"/>
    </source>
</evidence>
<evidence type="ECO:0000256" key="6">
    <source>
        <dbReference type="ARBA" id="ARBA00022692"/>
    </source>
</evidence>
<dbReference type="InterPro" id="IPR012902">
    <property type="entry name" value="N_methyl_site"/>
</dbReference>
<dbReference type="GO" id="GO:0015628">
    <property type="term" value="P:protein secretion by the type II secretion system"/>
    <property type="evidence" value="ECO:0007669"/>
    <property type="project" value="UniProtKB-UniRule"/>
</dbReference>
<dbReference type="Proteomes" id="UP000252357">
    <property type="component" value="Unassembled WGS sequence"/>
</dbReference>
<dbReference type="PANTHER" id="PTHR38779:SF2">
    <property type="entry name" value="TYPE II SECRETION SYSTEM PROTEIN I-RELATED"/>
    <property type="match status" value="1"/>
</dbReference>
<evidence type="ECO:0000256" key="7">
    <source>
        <dbReference type="ARBA" id="ARBA00022989"/>
    </source>
</evidence>
<keyword evidence="7" id="KW-1133">Transmembrane helix</keyword>
<evidence type="ECO:0000256" key="2">
    <source>
        <dbReference type="ARBA" id="ARBA00008358"/>
    </source>
</evidence>
<keyword evidence="3" id="KW-1003">Cell membrane</keyword>
<comment type="similarity">
    <text evidence="2 9">Belongs to the GSP I family.</text>
</comment>
<evidence type="ECO:0000313" key="11">
    <source>
        <dbReference type="EMBL" id="RCS56815.1"/>
    </source>
</evidence>
<dbReference type="Pfam" id="PF07963">
    <property type="entry name" value="N_methyl"/>
    <property type="match status" value="1"/>
</dbReference>
<evidence type="ECO:0000256" key="1">
    <source>
        <dbReference type="ARBA" id="ARBA00004377"/>
    </source>
</evidence>
<evidence type="ECO:0000256" key="8">
    <source>
        <dbReference type="ARBA" id="ARBA00023136"/>
    </source>
</evidence>
<dbReference type="AlphaFoldDB" id="A0A368KZT3"/>
<evidence type="ECO:0000313" key="12">
    <source>
        <dbReference type="Proteomes" id="UP000252357"/>
    </source>
</evidence>
<sequence length="128" mass="14289">MTSRLRTSGFTLIEVLVALLLVGTVLTVAMQSSGALINNMSDLRLRQYALWSAQNRLVEWQIQRLWPPLGVRQQACPQAGVALLCEEEVSATPNPYFRRLEIRVYAVDGPQGETSATRLATLIAYLDR</sequence>
<name>A0A368KZT3_9BURK</name>
<comment type="subunit">
    <text evidence="9">Type II secretion is composed of four main components: the outer membrane complex, the inner membrane complex, the cytoplasmic secretion ATPase and the periplasm-spanning pseudopilus.</text>
</comment>
<evidence type="ECO:0000256" key="3">
    <source>
        <dbReference type="ARBA" id="ARBA00022475"/>
    </source>
</evidence>
<dbReference type="InterPro" id="IPR003413">
    <property type="entry name" value="T2SS_GspI_C"/>
</dbReference>
<dbReference type="NCBIfam" id="TIGR02532">
    <property type="entry name" value="IV_pilin_GFxxxE"/>
    <property type="match status" value="1"/>
</dbReference>
<comment type="caution">
    <text evidence="11">The sequence shown here is derived from an EMBL/GenBank/DDBJ whole genome shotgun (WGS) entry which is preliminary data.</text>
</comment>
<comment type="PTM">
    <text evidence="9">Cleaved by prepilin peptidase.</text>
</comment>
<dbReference type="EMBL" id="QPGB01000005">
    <property type="protein sequence ID" value="RCS56815.1"/>
    <property type="molecule type" value="Genomic_DNA"/>
</dbReference>
<reference evidence="11 12" key="1">
    <citation type="journal article" date="2018" name="Int. J. Syst. Evol. Microbiol.">
        <title>Parvibium lacunae gen. nov., sp. nov., a new member of the family Alcaligenaceae isolated from a freshwater pond.</title>
        <authorList>
            <person name="Chen W.M."/>
            <person name="Xie P.B."/>
            <person name="Hsu M.Y."/>
            <person name="Sheu S.Y."/>
        </authorList>
    </citation>
    <scope>NUCLEOTIDE SEQUENCE [LARGE SCALE GENOMIC DNA]</scope>
    <source>
        <strain evidence="11 12">KMB9</strain>
    </source>
</reference>
<dbReference type="Pfam" id="PF02501">
    <property type="entry name" value="T2SSI"/>
    <property type="match status" value="1"/>
</dbReference>
<comment type="function">
    <text evidence="9">Component of the type II secretion system required for the energy-dependent secretion of extracellular factors such as proteases and toxins from the periplasm.</text>
</comment>
<dbReference type="GO" id="GO:0005886">
    <property type="term" value="C:plasma membrane"/>
    <property type="evidence" value="ECO:0007669"/>
    <property type="project" value="UniProtKB-SubCell"/>
</dbReference>
<protein>
    <recommendedName>
        <fullName evidence="9">Type II secretion system protein I</fullName>
        <shortName evidence="9">T2SS minor pseudopilin I</shortName>
    </recommendedName>
</protein>
<evidence type="ECO:0000259" key="10">
    <source>
        <dbReference type="Pfam" id="PF02501"/>
    </source>
</evidence>
<dbReference type="RefSeq" id="WP_114403416.1">
    <property type="nucleotide sequence ID" value="NZ_QPGB01000005.1"/>
</dbReference>
<dbReference type="GO" id="GO:0015627">
    <property type="term" value="C:type II protein secretion system complex"/>
    <property type="evidence" value="ECO:0007669"/>
    <property type="project" value="UniProtKB-UniRule"/>
</dbReference>